<proteinExistence type="predicted"/>
<organism evidence="2 3">
    <name type="scientific">Methanosarcina acetivorans</name>
    <dbReference type="NCBI Taxonomy" id="2214"/>
    <lineage>
        <taxon>Archaea</taxon>
        <taxon>Methanobacteriati</taxon>
        <taxon>Methanobacteriota</taxon>
        <taxon>Stenosarchaea group</taxon>
        <taxon>Methanomicrobia</taxon>
        <taxon>Methanosarcinales</taxon>
        <taxon>Methanosarcinaceae</taxon>
        <taxon>Methanosarcina</taxon>
    </lineage>
</organism>
<dbReference type="RefSeq" id="WP_011020343.1">
    <property type="nucleotide sequence ID" value="NZ_DUJU01000198.1"/>
</dbReference>
<evidence type="ECO:0000313" key="2">
    <source>
        <dbReference type="EMBL" id="HIH95796.1"/>
    </source>
</evidence>
<feature type="transmembrane region" description="Helical" evidence="1">
    <location>
        <begin position="342"/>
        <end position="361"/>
    </location>
</feature>
<protein>
    <recommendedName>
        <fullName evidence="4">NPCBM-associated, NEW3 domain of alpha-galactosidase</fullName>
    </recommendedName>
</protein>
<dbReference type="PANTHER" id="PTHR35902:SF3">
    <property type="entry name" value="NPCBM-ASSOCIATED, NEW3 DOMAIN OF ALPHA-GALACTOSIDASE"/>
    <property type="match status" value="1"/>
</dbReference>
<dbReference type="GeneID" id="1472177"/>
<keyword evidence="1" id="KW-0472">Membrane</keyword>
<evidence type="ECO:0000256" key="1">
    <source>
        <dbReference type="SAM" id="Phobius"/>
    </source>
</evidence>
<evidence type="ECO:0000313" key="3">
    <source>
        <dbReference type="Proteomes" id="UP000600774"/>
    </source>
</evidence>
<evidence type="ECO:0008006" key="4">
    <source>
        <dbReference type="Google" id="ProtNLM"/>
    </source>
</evidence>
<dbReference type="AlphaFoldDB" id="A0A832WBD4"/>
<dbReference type="PANTHER" id="PTHR35902">
    <property type="entry name" value="S-LAYER DOMAIN-LIKE PROTEIN-RELATED"/>
    <property type="match status" value="1"/>
</dbReference>
<sequence>MIQAPGKTRQKILRKTSIFVLILLIVSTTAFPAFGEDDDETNFIIPDYGYTVDYYRSYGEPVLQASVTGDPELSRGETAALQIKIVNKGVVESFQRLNVNQTWVSDSSEELLAGEEMEEEKECTTAKNINAYLVSETEYIEVESTTNVQNVEELETGHTANLQYTISVDSDTPAGNYVLLLPVSYDYQANVRTATGAVANLGLTDTEYTREYKTKTETLKIPVSIKSEPKLEVAEVKGTLKQGENRVIEVTYTNTRESVAQDTMARIIVMTPLSTEKSIVRLGDIGPGENKTASFEIAATRDATVKNYGIDSEIKYVDEDGETAFSDNLKVHVPLEAAEKKISTTGIAIILIILIALYQIVNMHRKRNKNDDENASGDENE</sequence>
<keyword evidence="1" id="KW-0812">Transmembrane</keyword>
<name>A0A832WBD4_9EURY</name>
<reference evidence="2" key="1">
    <citation type="journal article" date="2020" name="bioRxiv">
        <title>A rank-normalized archaeal taxonomy based on genome phylogeny resolves widespread incomplete and uneven classifications.</title>
        <authorList>
            <person name="Rinke C."/>
            <person name="Chuvochina M."/>
            <person name="Mussig A.J."/>
            <person name="Chaumeil P.-A."/>
            <person name="Waite D.W."/>
            <person name="Whitman W.B."/>
            <person name="Parks D.H."/>
            <person name="Hugenholtz P."/>
        </authorList>
    </citation>
    <scope>NUCLEOTIDE SEQUENCE</scope>
    <source>
        <strain evidence="2">UBA8876</strain>
    </source>
</reference>
<accession>A0A832WBD4</accession>
<dbReference type="EMBL" id="DUJU01000198">
    <property type="protein sequence ID" value="HIH95796.1"/>
    <property type="molecule type" value="Genomic_DNA"/>
</dbReference>
<dbReference type="Proteomes" id="UP000600774">
    <property type="component" value="Unassembled WGS sequence"/>
</dbReference>
<keyword evidence="1" id="KW-1133">Transmembrane helix</keyword>
<comment type="caution">
    <text evidence="2">The sequence shown here is derived from an EMBL/GenBank/DDBJ whole genome shotgun (WGS) entry which is preliminary data.</text>
</comment>
<dbReference type="OMA" id="DYQANVR"/>
<gene>
    <name evidence="2" type="ORF">HA338_17920</name>
</gene>